<dbReference type="InterPro" id="IPR037079">
    <property type="entry name" value="AF2212/PG0164-like_sf"/>
</dbReference>
<comment type="caution">
    <text evidence="1">The sequence shown here is derived from an EMBL/GenBank/DDBJ whole genome shotgun (WGS) entry which is preliminary data.</text>
</comment>
<dbReference type="EMBL" id="LMXB01000087">
    <property type="protein sequence ID" value="KUO16446.1"/>
    <property type="molecule type" value="Genomic_DNA"/>
</dbReference>
<evidence type="ECO:0008006" key="3">
    <source>
        <dbReference type="Google" id="ProtNLM"/>
    </source>
</evidence>
<name>A0A117RYF8_9ACTN</name>
<keyword evidence="2" id="KW-1185">Reference proteome</keyword>
<gene>
    <name evidence="1" type="ORF">AQJ91_35655</name>
</gene>
<dbReference type="AlphaFoldDB" id="A0A117RYF8"/>
<dbReference type="OrthoDB" id="2604865at2"/>
<organism evidence="1 2">
    <name type="scientific">Streptomyces dysideae</name>
    <dbReference type="NCBI Taxonomy" id="909626"/>
    <lineage>
        <taxon>Bacteria</taxon>
        <taxon>Bacillati</taxon>
        <taxon>Actinomycetota</taxon>
        <taxon>Actinomycetes</taxon>
        <taxon>Kitasatosporales</taxon>
        <taxon>Streptomycetaceae</taxon>
        <taxon>Streptomyces</taxon>
    </lineage>
</organism>
<dbReference type="RefSeq" id="WP_079085464.1">
    <property type="nucleotide sequence ID" value="NZ_KQ949105.1"/>
</dbReference>
<protein>
    <recommendedName>
        <fullName evidence="3">DUF1905 domain-containing protein</fullName>
    </recommendedName>
</protein>
<evidence type="ECO:0000313" key="2">
    <source>
        <dbReference type="Proteomes" id="UP000053260"/>
    </source>
</evidence>
<accession>A0A117RYF8</accession>
<dbReference type="Pfam" id="PF08922">
    <property type="entry name" value="DUF1905"/>
    <property type="match status" value="1"/>
</dbReference>
<dbReference type="Pfam" id="PF13376">
    <property type="entry name" value="OmdA"/>
    <property type="match status" value="1"/>
</dbReference>
<evidence type="ECO:0000313" key="1">
    <source>
        <dbReference type="EMBL" id="KUO16446.1"/>
    </source>
</evidence>
<dbReference type="Proteomes" id="UP000053260">
    <property type="component" value="Unassembled WGS sequence"/>
</dbReference>
<dbReference type="Gene3D" id="2.40.30.100">
    <property type="entry name" value="AF2212/PG0164-like"/>
    <property type="match status" value="1"/>
</dbReference>
<reference evidence="1 2" key="1">
    <citation type="submission" date="2015-10" db="EMBL/GenBank/DDBJ databases">
        <title>Draft genome sequence of Streptomyces sp. RV15, isolated from a marine sponge.</title>
        <authorList>
            <person name="Ruckert C."/>
            <person name="Abdelmohsen U.R."/>
            <person name="Winkler A."/>
            <person name="Hentschel U."/>
            <person name="Kalinowski J."/>
            <person name="Kampfer P."/>
            <person name="Glaeser S."/>
        </authorList>
    </citation>
    <scope>NUCLEOTIDE SEQUENCE [LARGE SCALE GENOMIC DNA]</scope>
    <source>
        <strain evidence="1 2">RV15</strain>
    </source>
</reference>
<dbReference type="STRING" id="909626.AQJ91_35655"/>
<dbReference type="SUPFAM" id="SSF141694">
    <property type="entry name" value="AF2212/PG0164-like"/>
    <property type="match status" value="1"/>
</dbReference>
<proteinExistence type="predicted"/>
<sequence length="156" mass="17040">MSETFRATLVREDGVGTWTYLTVPPGVAARLGTAARIPVVAEVEGVSFTSSVMTGPEQSRYLVVNRSVRDQAGVTDGDTVSVRLRVDTAERRVEAPGDLTEALAAAPTARETYEALSYSRQKEYVTWIEAAKRPETRQRRLAKALDLLAEGRTLKG</sequence>
<dbReference type="InterPro" id="IPR015018">
    <property type="entry name" value="DUF1905"/>
</dbReference>